<evidence type="ECO:0000313" key="1">
    <source>
        <dbReference type="EMBL" id="DAE29361.1"/>
    </source>
</evidence>
<proteinExistence type="predicted"/>
<accession>A0A8S5RE62</accession>
<sequence length="35" mass="4461">MFPVMGFRIHRQTYRILYLDHFLRLRRMVLLLNIQ</sequence>
<reference evidence="1" key="1">
    <citation type="journal article" date="2021" name="Proc. Natl. Acad. Sci. U.S.A.">
        <title>A Catalog of Tens of Thousands of Viruses from Human Metagenomes Reveals Hidden Associations with Chronic Diseases.</title>
        <authorList>
            <person name="Tisza M.J."/>
            <person name="Buck C.B."/>
        </authorList>
    </citation>
    <scope>NUCLEOTIDE SEQUENCE</scope>
    <source>
        <strain evidence="1">Ctx9V1</strain>
    </source>
</reference>
<name>A0A8S5RE62_9VIRU</name>
<dbReference type="EMBL" id="BK059093">
    <property type="protein sequence ID" value="DAE29361.1"/>
    <property type="molecule type" value="Genomic_DNA"/>
</dbReference>
<organism evidence="1">
    <name type="scientific">virus sp. ctx9V1</name>
    <dbReference type="NCBI Taxonomy" id="2828001"/>
    <lineage>
        <taxon>Viruses</taxon>
    </lineage>
</organism>
<protein>
    <submittedName>
        <fullName evidence="1">Uncharacterized protein</fullName>
    </submittedName>
</protein>